<sequence length="300" mass="32835">MNILTKLSAAALLVSSFTSSAVTLGDLDFSKLQNTNQGLVFVPVKNTTINSGVFWYTELAQTVSPIIKLNPYFNKITLRAFPEAHQNGAYNGFVNTENARDLRQNLLPSDAQVCAPNSALIAKLSELDISYEFTPRVGSYPGLCWLDIKYFTGDQAPREQELLSFLNNNQAIEHYYQIGGSAKPAVYIDTPQIVADLVAEGLLTQQPSKVDHLTNEYTGNFYSVAFASSNLPATYFRSDYTNQSQLTATDWTKFMELVSIDLHGSLSLPESAAATVVEIEPAIPGTALIEVDTRATNTGL</sequence>
<dbReference type="AlphaFoldDB" id="A0A5S3XMD4"/>
<dbReference type="RefSeq" id="WP_138597982.1">
    <property type="nucleotide sequence ID" value="NZ_PNCK01000070.1"/>
</dbReference>
<dbReference type="Proteomes" id="UP000307706">
    <property type="component" value="Unassembled WGS sequence"/>
</dbReference>
<evidence type="ECO:0000313" key="5">
    <source>
        <dbReference type="Proteomes" id="UP000307706"/>
    </source>
</evidence>
<evidence type="ECO:0000313" key="4">
    <source>
        <dbReference type="Proteomes" id="UP000305730"/>
    </source>
</evidence>
<name>A0A5S3XMD4_9GAMM</name>
<comment type="caution">
    <text evidence="3">The sequence shown here is derived from an EMBL/GenBank/DDBJ whole genome shotgun (WGS) entry which is preliminary data.</text>
</comment>
<dbReference type="Proteomes" id="UP000305730">
    <property type="component" value="Unassembled WGS sequence"/>
</dbReference>
<evidence type="ECO:0000256" key="1">
    <source>
        <dbReference type="SAM" id="SignalP"/>
    </source>
</evidence>
<protein>
    <submittedName>
        <fullName evidence="3">Uncharacterized protein</fullName>
    </submittedName>
</protein>
<reference evidence="3" key="3">
    <citation type="submission" date="2019-09" db="EMBL/GenBank/DDBJ databases">
        <title>Co-occurence of chitin degradation, pigmentation and bioactivity in marine Pseudoalteromonas.</title>
        <authorList>
            <person name="Sonnenschein E.C."/>
            <person name="Bech P.K."/>
        </authorList>
    </citation>
    <scope>NUCLEOTIDE SEQUENCE</scope>
    <source>
        <strain evidence="3">S2231</strain>
        <strain evidence="2 4">S2233</strain>
    </source>
</reference>
<gene>
    <name evidence="3" type="ORF">CWB96_15885</name>
    <name evidence="2" type="ORF">CWB97_17450</name>
</gene>
<evidence type="ECO:0000313" key="3">
    <source>
        <dbReference type="EMBL" id="TMP56145.1"/>
    </source>
</evidence>
<accession>A0A5S3XMD4</accession>
<keyword evidence="1" id="KW-0732">Signal</keyword>
<dbReference type="EMBL" id="PNCL01000089">
    <property type="protein sequence ID" value="TMP56145.1"/>
    <property type="molecule type" value="Genomic_DNA"/>
</dbReference>
<reference evidence="5" key="2">
    <citation type="submission" date="2019-06" db="EMBL/GenBank/DDBJ databases">
        <title>Co-occurence of chitin degradation, pigmentation and bioactivity in marine Pseudoalteromonas.</title>
        <authorList>
            <person name="Sonnenschein E.C."/>
            <person name="Bech P.K."/>
        </authorList>
    </citation>
    <scope>NUCLEOTIDE SEQUENCE [LARGE SCALE GENOMIC DNA]</scope>
    <source>
        <strain evidence="5">S2231</strain>
    </source>
</reference>
<feature type="signal peptide" evidence="1">
    <location>
        <begin position="1"/>
        <end position="21"/>
    </location>
</feature>
<organism evidence="3 5">
    <name type="scientific">Pseudoalteromonas citrea</name>
    <dbReference type="NCBI Taxonomy" id="43655"/>
    <lineage>
        <taxon>Bacteria</taxon>
        <taxon>Pseudomonadati</taxon>
        <taxon>Pseudomonadota</taxon>
        <taxon>Gammaproteobacteria</taxon>
        <taxon>Alteromonadales</taxon>
        <taxon>Pseudoalteromonadaceae</taxon>
        <taxon>Pseudoalteromonas</taxon>
    </lineage>
</organism>
<keyword evidence="4" id="KW-1185">Reference proteome</keyword>
<evidence type="ECO:0000313" key="2">
    <source>
        <dbReference type="EMBL" id="TMP40655.1"/>
    </source>
</evidence>
<proteinExistence type="predicted"/>
<dbReference type="OrthoDB" id="6314463at2"/>
<reference evidence="4 5" key="1">
    <citation type="submission" date="2017-12" db="EMBL/GenBank/DDBJ databases">
        <authorList>
            <person name="Paulsen S."/>
            <person name="Gram L.K."/>
        </authorList>
    </citation>
    <scope>NUCLEOTIDE SEQUENCE [LARGE SCALE GENOMIC DNA]</scope>
    <source>
        <strain evidence="3 5">S2231</strain>
        <strain evidence="2 4">S2233</strain>
    </source>
</reference>
<feature type="chain" id="PRO_5024314441" evidence="1">
    <location>
        <begin position="22"/>
        <end position="300"/>
    </location>
</feature>
<dbReference type="EMBL" id="PNCK01000070">
    <property type="protein sequence ID" value="TMP40655.1"/>
    <property type="molecule type" value="Genomic_DNA"/>
</dbReference>